<dbReference type="AlphaFoldDB" id="A0A6A6S416"/>
<dbReference type="EMBL" id="MU006784">
    <property type="protein sequence ID" value="KAF2640894.1"/>
    <property type="molecule type" value="Genomic_DNA"/>
</dbReference>
<organism evidence="3 4">
    <name type="scientific">Massarina eburnea CBS 473.64</name>
    <dbReference type="NCBI Taxonomy" id="1395130"/>
    <lineage>
        <taxon>Eukaryota</taxon>
        <taxon>Fungi</taxon>
        <taxon>Dikarya</taxon>
        <taxon>Ascomycota</taxon>
        <taxon>Pezizomycotina</taxon>
        <taxon>Dothideomycetes</taxon>
        <taxon>Pleosporomycetidae</taxon>
        <taxon>Pleosporales</taxon>
        <taxon>Massarineae</taxon>
        <taxon>Massarinaceae</taxon>
        <taxon>Massarina</taxon>
    </lineage>
</organism>
<proteinExistence type="predicted"/>
<dbReference type="PANTHER" id="PTHR34883">
    <property type="entry name" value="SERINE-RICH PROTEIN, PUTATIVE-RELATED-RELATED"/>
    <property type="match status" value="1"/>
</dbReference>
<feature type="compositionally biased region" description="Low complexity" evidence="1">
    <location>
        <begin position="380"/>
        <end position="390"/>
    </location>
</feature>
<protein>
    <recommendedName>
        <fullName evidence="5">Extracellular serine-rich protein</fullName>
    </recommendedName>
</protein>
<feature type="region of interest" description="Disordered" evidence="1">
    <location>
        <begin position="376"/>
        <end position="404"/>
    </location>
</feature>
<dbReference type="Proteomes" id="UP000799753">
    <property type="component" value="Unassembled WGS sequence"/>
</dbReference>
<dbReference type="SUPFAM" id="SSF49503">
    <property type="entry name" value="Cupredoxins"/>
    <property type="match status" value="1"/>
</dbReference>
<feature type="compositionally biased region" description="Low complexity" evidence="1">
    <location>
        <begin position="313"/>
        <end position="326"/>
    </location>
</feature>
<dbReference type="PANTHER" id="PTHR34883:SF8">
    <property type="entry name" value="EXTRACELLULAR SERINE-RICH PROTEIN (AFU_ORTHOLOGUE AFUA_6G00670)"/>
    <property type="match status" value="1"/>
</dbReference>
<dbReference type="InterPro" id="IPR008972">
    <property type="entry name" value="Cupredoxin"/>
</dbReference>
<evidence type="ECO:0000313" key="4">
    <source>
        <dbReference type="Proteomes" id="UP000799753"/>
    </source>
</evidence>
<name>A0A6A6S416_9PLEO</name>
<dbReference type="CDD" id="cd00920">
    <property type="entry name" value="Cupredoxin"/>
    <property type="match status" value="1"/>
</dbReference>
<accession>A0A6A6S416</accession>
<dbReference type="OrthoDB" id="2331100at2759"/>
<feature type="region of interest" description="Disordered" evidence="1">
    <location>
        <begin position="57"/>
        <end position="98"/>
    </location>
</feature>
<evidence type="ECO:0000256" key="1">
    <source>
        <dbReference type="SAM" id="MobiDB-lite"/>
    </source>
</evidence>
<keyword evidence="2" id="KW-0812">Transmembrane</keyword>
<dbReference type="CDD" id="cd12087">
    <property type="entry name" value="TM_EGFR-like"/>
    <property type="match status" value="1"/>
</dbReference>
<dbReference type="Gene3D" id="2.60.40.420">
    <property type="entry name" value="Cupredoxins - blue copper proteins"/>
    <property type="match status" value="1"/>
</dbReference>
<feature type="compositionally biased region" description="Low complexity" evidence="1">
    <location>
        <begin position="62"/>
        <end position="83"/>
    </location>
</feature>
<evidence type="ECO:0000313" key="3">
    <source>
        <dbReference type="EMBL" id="KAF2640894.1"/>
    </source>
</evidence>
<reference evidence="3" key="1">
    <citation type="journal article" date="2020" name="Stud. Mycol.">
        <title>101 Dothideomycetes genomes: a test case for predicting lifestyles and emergence of pathogens.</title>
        <authorList>
            <person name="Haridas S."/>
            <person name="Albert R."/>
            <person name="Binder M."/>
            <person name="Bloem J."/>
            <person name="Labutti K."/>
            <person name="Salamov A."/>
            <person name="Andreopoulos B."/>
            <person name="Baker S."/>
            <person name="Barry K."/>
            <person name="Bills G."/>
            <person name="Bluhm B."/>
            <person name="Cannon C."/>
            <person name="Castanera R."/>
            <person name="Culley D."/>
            <person name="Daum C."/>
            <person name="Ezra D."/>
            <person name="Gonzalez J."/>
            <person name="Henrissat B."/>
            <person name="Kuo A."/>
            <person name="Liang C."/>
            <person name="Lipzen A."/>
            <person name="Lutzoni F."/>
            <person name="Magnuson J."/>
            <person name="Mondo S."/>
            <person name="Nolan M."/>
            <person name="Ohm R."/>
            <person name="Pangilinan J."/>
            <person name="Park H.-J."/>
            <person name="Ramirez L."/>
            <person name="Alfaro M."/>
            <person name="Sun H."/>
            <person name="Tritt A."/>
            <person name="Yoshinaga Y."/>
            <person name="Zwiers L.-H."/>
            <person name="Turgeon B."/>
            <person name="Goodwin S."/>
            <person name="Spatafora J."/>
            <person name="Crous P."/>
            <person name="Grigoriev I."/>
        </authorList>
    </citation>
    <scope>NUCLEOTIDE SEQUENCE</scope>
    <source>
        <strain evidence="3">CBS 473.64</strain>
    </source>
</reference>
<feature type="region of interest" description="Disordered" evidence="1">
    <location>
        <begin position="233"/>
        <end position="255"/>
    </location>
</feature>
<feature type="region of interest" description="Disordered" evidence="1">
    <location>
        <begin position="296"/>
        <end position="326"/>
    </location>
</feature>
<feature type="transmembrane region" description="Helical" evidence="2">
    <location>
        <begin position="262"/>
        <end position="284"/>
    </location>
</feature>
<feature type="compositionally biased region" description="Low complexity" evidence="1">
    <location>
        <begin position="296"/>
        <end position="305"/>
    </location>
</feature>
<evidence type="ECO:0000256" key="2">
    <source>
        <dbReference type="SAM" id="Phobius"/>
    </source>
</evidence>
<keyword evidence="4" id="KW-1185">Reference proteome</keyword>
<keyword evidence="2" id="KW-0472">Membrane</keyword>
<sequence>MPTIGIPSHSSLPATSTAIPVPTSAAGNVVESFTSAVIATEPSTPAAIATDPLTSAVVSSIPGRPSSTLTPLPSSSPSPTGSPSSPPSPPTSNTAPATYTVKVGSGGFKYEPAELKDVNVGDTVSFEFYPSNHSVARAEYGSPCVPYEYTGKGKVGFWSDTQVVGSVDQLTHYPLKINTTDPIFYYCAAPGSCTTHEMIGVINPNSTQTLSAQSALAGQSSFIVKPGDPVPDEAYSSLPNAPTSSSTSTSTTHDQTTLSPGIIAGIVVGAVAFLVLCAALFFYVGRVKSLERNATNTTNTNTQNQSHDPMGQYPGSPALSSPYSPSLRQAEYGGGQVVPGYYGGWSACGLVGATQIGDDVKHGYQYRSAPVELASPPLLQKQQQQQQQQQYGNATAELEASARK</sequence>
<keyword evidence="2" id="KW-1133">Transmembrane helix</keyword>
<evidence type="ECO:0008006" key="5">
    <source>
        <dbReference type="Google" id="ProtNLM"/>
    </source>
</evidence>
<feature type="compositionally biased region" description="Low complexity" evidence="1">
    <location>
        <begin position="243"/>
        <end position="252"/>
    </location>
</feature>
<gene>
    <name evidence="3" type="ORF">P280DRAFT_518237</name>
</gene>
<dbReference type="InterPro" id="IPR052953">
    <property type="entry name" value="Ser-rich/MCO-related"/>
</dbReference>